<gene>
    <name evidence="6" type="primary">sigI</name>
    <name evidence="8" type="ORF">DBY38_05715</name>
    <name evidence="9" type="ORF">SAMN04487885_11445</name>
</gene>
<keyword evidence="1 6" id="KW-0963">Cytoplasm</keyword>
<dbReference type="eggNOG" id="COG1191">
    <property type="taxonomic scope" value="Bacteria"/>
</dbReference>
<dbReference type="GO" id="GO:0006352">
    <property type="term" value="P:DNA-templated transcription initiation"/>
    <property type="evidence" value="ECO:0007669"/>
    <property type="project" value="UniProtKB-UniRule"/>
</dbReference>
<dbReference type="Gene3D" id="1.10.1740.10">
    <property type="match status" value="1"/>
</dbReference>
<accession>A0A1I2MF06</accession>
<dbReference type="GeneID" id="90543343"/>
<proteinExistence type="inferred from homology"/>
<evidence type="ECO:0000256" key="7">
    <source>
        <dbReference type="SAM" id="Coils"/>
    </source>
</evidence>
<dbReference type="Proteomes" id="UP000182135">
    <property type="component" value="Unassembled WGS sequence"/>
</dbReference>
<evidence type="ECO:0000256" key="1">
    <source>
        <dbReference type="ARBA" id="ARBA00022490"/>
    </source>
</evidence>
<sequence length="217" mass="25401">MAFENKPLGNDEVNLIIEEYMPLILKTISETTGRYVSIENDEEFSVGLLAFTEAVERYDEEKGIFSSFAKLVISSRVKNHIIKEKKNNINISFDELAEMGIEIEGKDESEEDNEILKEEIEKFKKELKDFNITLEDLADKSPKHEDTRKNAIGISKKVSKDEPMTNFIFTKKRLPIKRISLKYLVTEKVIKRSKEFILSVVIILYRNYRNLRLWIRC</sequence>
<dbReference type="PIRSF" id="PIRSF038953">
    <property type="entry name" value="SigI"/>
    <property type="match status" value="1"/>
</dbReference>
<keyword evidence="6" id="KW-0346">Stress response</keyword>
<keyword evidence="10" id="KW-1185">Reference proteome</keyword>
<evidence type="ECO:0000313" key="8">
    <source>
        <dbReference type="EMBL" id="PWL53890.1"/>
    </source>
</evidence>
<evidence type="ECO:0000256" key="5">
    <source>
        <dbReference type="ARBA" id="ARBA00023163"/>
    </source>
</evidence>
<dbReference type="RefSeq" id="WP_027640239.1">
    <property type="nucleotide sequence ID" value="NZ_BAAACD010000025.1"/>
</dbReference>
<comment type="subunit">
    <text evidence="6">Interacts with RsgI.</text>
</comment>
<dbReference type="EMBL" id="FOOE01000014">
    <property type="protein sequence ID" value="SFF89558.1"/>
    <property type="molecule type" value="Genomic_DNA"/>
</dbReference>
<dbReference type="GO" id="GO:0003677">
    <property type="term" value="F:DNA binding"/>
    <property type="evidence" value="ECO:0007669"/>
    <property type="project" value="UniProtKB-UniRule"/>
</dbReference>
<dbReference type="GO" id="GO:0005737">
    <property type="term" value="C:cytoplasm"/>
    <property type="evidence" value="ECO:0007669"/>
    <property type="project" value="UniProtKB-SubCell"/>
</dbReference>
<evidence type="ECO:0000256" key="3">
    <source>
        <dbReference type="ARBA" id="ARBA00023082"/>
    </source>
</evidence>
<evidence type="ECO:0000313" key="9">
    <source>
        <dbReference type="EMBL" id="SFF89558.1"/>
    </source>
</evidence>
<keyword evidence="2 6" id="KW-0805">Transcription regulation</keyword>
<evidence type="ECO:0000313" key="10">
    <source>
        <dbReference type="Proteomes" id="UP000182135"/>
    </source>
</evidence>
<dbReference type="HAMAP" id="MF_02064">
    <property type="entry name" value="Sigma70_SigI"/>
    <property type="match status" value="1"/>
</dbReference>
<evidence type="ECO:0000313" key="11">
    <source>
        <dbReference type="Proteomes" id="UP000246114"/>
    </source>
</evidence>
<comment type="function">
    <text evidence="6">Sigma factors are initiation factors that promote the attachment of RNA polymerase to specific initiation sites and are then released.</text>
</comment>
<dbReference type="EMBL" id="QAMZ01000029">
    <property type="protein sequence ID" value="PWL53890.1"/>
    <property type="molecule type" value="Genomic_DNA"/>
</dbReference>
<reference evidence="9 10" key="1">
    <citation type="submission" date="2016-10" db="EMBL/GenBank/DDBJ databases">
        <authorList>
            <person name="de Groot N.N."/>
        </authorList>
    </citation>
    <scope>NUCLEOTIDE SEQUENCE [LARGE SCALE GENOMIC DNA]</scope>
    <source>
        <strain evidence="9 10">NLAE-zl-G419</strain>
    </source>
</reference>
<keyword evidence="5 6" id="KW-0804">Transcription</keyword>
<comment type="similarity">
    <text evidence="6">Belongs to the sigma-70 factor family. SigI subfamily.</text>
</comment>
<name>A0A1I2MF06_9CLOT</name>
<dbReference type="STRING" id="1529.SAMN04487885_11445"/>
<dbReference type="InterPro" id="IPR014244">
    <property type="entry name" value="RNA_pol_sigma-I"/>
</dbReference>
<dbReference type="GO" id="GO:0016987">
    <property type="term" value="F:sigma factor activity"/>
    <property type="evidence" value="ECO:0007669"/>
    <property type="project" value="UniProtKB-UniRule"/>
</dbReference>
<dbReference type="OrthoDB" id="3190733at2"/>
<protein>
    <recommendedName>
        <fullName evidence="6">RNA polymerase sigma factor SigI</fullName>
    </recommendedName>
</protein>
<evidence type="ECO:0000256" key="6">
    <source>
        <dbReference type="HAMAP-Rule" id="MF_02064"/>
    </source>
</evidence>
<keyword evidence="3 6" id="KW-0731">Sigma factor</keyword>
<comment type="subcellular location">
    <subcellularLocation>
        <location evidence="6">Cytoplasm</location>
    </subcellularLocation>
</comment>
<evidence type="ECO:0000256" key="4">
    <source>
        <dbReference type="ARBA" id="ARBA00023125"/>
    </source>
</evidence>
<feature type="DNA-binding region" description="H-T-H motif" evidence="6">
    <location>
        <begin position="176"/>
        <end position="195"/>
    </location>
</feature>
<dbReference type="InterPro" id="IPR013325">
    <property type="entry name" value="RNA_pol_sigma_r2"/>
</dbReference>
<feature type="short sequence motif" description="Polymerase core binding" evidence="6">
    <location>
        <begin position="42"/>
        <end position="55"/>
    </location>
</feature>
<organism evidence="9 10">
    <name type="scientific">Clostridium cadaveris</name>
    <dbReference type="NCBI Taxonomy" id="1529"/>
    <lineage>
        <taxon>Bacteria</taxon>
        <taxon>Bacillati</taxon>
        <taxon>Bacillota</taxon>
        <taxon>Clostridia</taxon>
        <taxon>Eubacteriales</taxon>
        <taxon>Clostridiaceae</taxon>
        <taxon>Clostridium</taxon>
    </lineage>
</organism>
<keyword evidence="4 6" id="KW-0238">DNA-binding</keyword>
<evidence type="ECO:0000256" key="2">
    <source>
        <dbReference type="ARBA" id="ARBA00023015"/>
    </source>
</evidence>
<dbReference type="AlphaFoldDB" id="A0A1I2MF06"/>
<reference evidence="8 11" key="2">
    <citation type="submission" date="2018-03" db="EMBL/GenBank/DDBJ databases">
        <title>The uncultured portion of the human microbiome is neutrally assembled.</title>
        <authorList>
            <person name="Jeraldo P."/>
            <person name="Boardman L."/>
            <person name="White B.A."/>
            <person name="Nelson H."/>
            <person name="Goldenfeld N."/>
            <person name="Chia N."/>
        </authorList>
    </citation>
    <scope>NUCLEOTIDE SEQUENCE [LARGE SCALE GENOMIC DNA]</scope>
    <source>
        <strain evidence="8">CIM:MAG 903</strain>
    </source>
</reference>
<dbReference type="SUPFAM" id="SSF88946">
    <property type="entry name" value="Sigma2 domain of RNA polymerase sigma factors"/>
    <property type="match status" value="1"/>
</dbReference>
<comment type="activity regulation">
    <text evidence="6">Negatively regulated by the anti-sigma-I factor RsgI.</text>
</comment>
<feature type="coiled-coil region" evidence="7">
    <location>
        <begin position="106"/>
        <end position="140"/>
    </location>
</feature>
<keyword evidence="7" id="KW-0175">Coiled coil</keyword>
<dbReference type="Proteomes" id="UP000246114">
    <property type="component" value="Unassembled WGS sequence"/>
</dbReference>